<dbReference type="Proteomes" id="UP000034189">
    <property type="component" value="Chromosome"/>
</dbReference>
<dbReference type="SMR" id="A0A0F7F758"/>
<dbReference type="Gene3D" id="3.10.180.10">
    <property type="entry name" value="2,3-Dihydroxybiphenyl 1,2-Dioxygenase, domain 1"/>
    <property type="match status" value="1"/>
</dbReference>
<reference evidence="1 2" key="2">
    <citation type="journal article" date="2016" name="Genome Announc.">
        <title>Genome Sequence of a Gram-Positive Diazotroph, Paenibacillus durus Type Strain ATCC 35681.</title>
        <authorList>
            <person name="Halim M.A."/>
            <person name="Rahman A.Y."/>
            <person name="Sim K.S."/>
            <person name="Yam H.C."/>
            <person name="Rahim A.A."/>
            <person name="Ghazali A.H."/>
            <person name="Najimudin N."/>
        </authorList>
    </citation>
    <scope>NUCLEOTIDE SEQUENCE [LARGE SCALE GENOMIC DNA]</scope>
    <source>
        <strain evidence="1 2">ATCC 35681</strain>
    </source>
</reference>
<proteinExistence type="predicted"/>
<dbReference type="EMBL" id="CP011114">
    <property type="protein sequence ID" value="AKG33874.1"/>
    <property type="molecule type" value="Genomic_DNA"/>
</dbReference>
<dbReference type="PATRIC" id="fig|1333534.5.peg.897"/>
<dbReference type="HOGENOM" id="CLU_142859_0_0_9"/>
<organism evidence="1 2">
    <name type="scientific">Paenibacillus durus ATCC 35681</name>
    <dbReference type="NCBI Taxonomy" id="1333534"/>
    <lineage>
        <taxon>Bacteria</taxon>
        <taxon>Bacillati</taxon>
        <taxon>Bacillota</taxon>
        <taxon>Bacilli</taxon>
        <taxon>Bacillales</taxon>
        <taxon>Paenibacillaceae</taxon>
        <taxon>Paenibacillus</taxon>
    </lineage>
</organism>
<gene>
    <name evidence="1" type="ORF">VK70_04115</name>
</gene>
<name>A0A0F7F758_PAEDU</name>
<dbReference type="SUPFAM" id="SSF54593">
    <property type="entry name" value="Glyoxalase/Bleomycin resistance protein/Dihydroxybiphenyl dioxygenase"/>
    <property type="match status" value="1"/>
</dbReference>
<evidence type="ECO:0008006" key="3">
    <source>
        <dbReference type="Google" id="ProtNLM"/>
    </source>
</evidence>
<sequence>MVLDSNSNTLKMYARIYVNDLKPALAHVELMTGMKLDWHEGIPELGLELVGIADLLIIAGSNESLAPFRETQATFVVKDIDFTIREIESVGAEIINGPFDAPNGRGFNARHKNGAVIEYIQWTDDLIHRVLGS</sequence>
<dbReference type="RefSeq" id="WP_025696483.1">
    <property type="nucleotide sequence ID" value="NZ_ASQQ01000450.1"/>
</dbReference>
<dbReference type="AlphaFoldDB" id="A0A0F7F758"/>
<dbReference type="OrthoDB" id="1492945at2"/>
<accession>A0A0F7F758</accession>
<evidence type="ECO:0000313" key="2">
    <source>
        <dbReference type="Proteomes" id="UP000034189"/>
    </source>
</evidence>
<dbReference type="InterPro" id="IPR029068">
    <property type="entry name" value="Glyas_Bleomycin-R_OHBP_Dase"/>
</dbReference>
<reference evidence="1 2" key="1">
    <citation type="submission" date="2015-03" db="EMBL/GenBank/DDBJ databases">
        <authorList>
            <person name="Abdul Halim M."/>
        </authorList>
    </citation>
    <scope>NUCLEOTIDE SEQUENCE [LARGE SCALE GENOMIC DNA]</scope>
    <source>
        <strain evidence="1 2">ATCC 35681</strain>
    </source>
</reference>
<protein>
    <recommendedName>
        <fullName evidence="3">VOC domain-containing protein</fullName>
    </recommendedName>
</protein>
<evidence type="ECO:0000313" key="1">
    <source>
        <dbReference type="EMBL" id="AKG33874.1"/>
    </source>
</evidence>